<evidence type="ECO:0000259" key="1">
    <source>
        <dbReference type="PROSITE" id="PS51186"/>
    </source>
</evidence>
<dbReference type="EMBL" id="MQUA01000013">
    <property type="protein sequence ID" value="PQB07485.1"/>
    <property type="molecule type" value="Genomic_DNA"/>
</dbReference>
<dbReference type="SUPFAM" id="SSF55729">
    <property type="entry name" value="Acyl-CoA N-acyltransferases (Nat)"/>
    <property type="match status" value="1"/>
</dbReference>
<dbReference type="OrthoDB" id="9811523at2"/>
<feature type="domain" description="N-acetyltransferase" evidence="1">
    <location>
        <begin position="2"/>
        <end position="161"/>
    </location>
</feature>
<proteinExistence type="predicted"/>
<reference evidence="2 3" key="1">
    <citation type="submission" date="2016-11" db="EMBL/GenBank/DDBJ databases">
        <title>Trade-off between light-utilization and light-protection in marine flavobacteria.</title>
        <authorList>
            <person name="Kumagai Y."/>
        </authorList>
    </citation>
    <scope>NUCLEOTIDE SEQUENCE [LARGE SCALE GENOMIC DNA]</scope>
    <source>
        <strain evidence="2 3">ATCC 700397</strain>
    </source>
</reference>
<dbReference type="AlphaFoldDB" id="A0A2S7KXV2"/>
<dbReference type="Proteomes" id="UP000239522">
    <property type="component" value="Unassembled WGS sequence"/>
</dbReference>
<dbReference type="Pfam" id="PF00583">
    <property type="entry name" value="Acetyltransf_1"/>
    <property type="match status" value="1"/>
</dbReference>
<protein>
    <recommendedName>
        <fullName evidence="1">N-acetyltransferase domain-containing protein</fullName>
    </recommendedName>
</protein>
<keyword evidence="3" id="KW-1185">Reference proteome</keyword>
<sequence length="169" mass="19939">MIKLEKFDTSDYDRLVSWINSENLMYVFSAKLFIFPITHSQLNTYTNNLNRIVYKVIHINSNLIIGHAELNNINFIDKNARICRVLIGDANFRNKGYGSQIINELVRIAFEKMDLHRLDLGVYDFNKNAIRCYQKCGFEIEGLLKENIKIRQEYWSTYNMSILNNKKIC</sequence>
<evidence type="ECO:0000313" key="2">
    <source>
        <dbReference type="EMBL" id="PQB07485.1"/>
    </source>
</evidence>
<dbReference type="GO" id="GO:0016747">
    <property type="term" value="F:acyltransferase activity, transferring groups other than amino-acyl groups"/>
    <property type="evidence" value="ECO:0007669"/>
    <property type="project" value="InterPro"/>
</dbReference>
<dbReference type="PANTHER" id="PTHR43415:SF5">
    <property type="entry name" value="ACETYLTRANSFERASE"/>
    <property type="match status" value="1"/>
</dbReference>
<evidence type="ECO:0000313" key="3">
    <source>
        <dbReference type="Proteomes" id="UP000239522"/>
    </source>
</evidence>
<gene>
    <name evidence="2" type="ORF">BST83_10175</name>
</gene>
<dbReference type="InterPro" id="IPR000182">
    <property type="entry name" value="GNAT_dom"/>
</dbReference>
<dbReference type="Gene3D" id="3.40.630.30">
    <property type="match status" value="1"/>
</dbReference>
<dbReference type="CDD" id="cd04301">
    <property type="entry name" value="NAT_SF"/>
    <property type="match status" value="1"/>
</dbReference>
<dbReference type="PANTHER" id="PTHR43415">
    <property type="entry name" value="SPERMIDINE N(1)-ACETYLTRANSFERASE"/>
    <property type="match status" value="1"/>
</dbReference>
<dbReference type="RefSeq" id="WP_104809694.1">
    <property type="nucleotide sequence ID" value="NZ_MQUA01000013.1"/>
</dbReference>
<comment type="caution">
    <text evidence="2">The sequence shown here is derived from an EMBL/GenBank/DDBJ whole genome shotgun (WGS) entry which is preliminary data.</text>
</comment>
<dbReference type="PROSITE" id="PS51186">
    <property type="entry name" value="GNAT"/>
    <property type="match status" value="1"/>
</dbReference>
<dbReference type="InterPro" id="IPR016181">
    <property type="entry name" value="Acyl_CoA_acyltransferase"/>
</dbReference>
<organism evidence="2 3">
    <name type="scientific">Polaribacter filamentus</name>
    <dbReference type="NCBI Taxonomy" id="53483"/>
    <lineage>
        <taxon>Bacteria</taxon>
        <taxon>Pseudomonadati</taxon>
        <taxon>Bacteroidota</taxon>
        <taxon>Flavobacteriia</taxon>
        <taxon>Flavobacteriales</taxon>
        <taxon>Flavobacteriaceae</taxon>
    </lineage>
</organism>
<name>A0A2S7KXV2_9FLAO</name>
<accession>A0A2S7KXV2</accession>